<evidence type="ECO:0000313" key="2">
    <source>
        <dbReference type="Proteomes" id="UP000001075"/>
    </source>
</evidence>
<name>G3GZ23_CRIGR</name>
<dbReference type="AlphaFoldDB" id="G3GZ23"/>
<organism evidence="1 2">
    <name type="scientific">Cricetulus griseus</name>
    <name type="common">Chinese hamster</name>
    <name type="synonym">Cricetulus barabensis griseus</name>
    <dbReference type="NCBI Taxonomy" id="10029"/>
    <lineage>
        <taxon>Eukaryota</taxon>
        <taxon>Metazoa</taxon>
        <taxon>Chordata</taxon>
        <taxon>Craniata</taxon>
        <taxon>Vertebrata</taxon>
        <taxon>Euteleostomi</taxon>
        <taxon>Mammalia</taxon>
        <taxon>Eutheria</taxon>
        <taxon>Euarchontoglires</taxon>
        <taxon>Glires</taxon>
        <taxon>Rodentia</taxon>
        <taxon>Myomorpha</taxon>
        <taxon>Muroidea</taxon>
        <taxon>Cricetidae</taxon>
        <taxon>Cricetinae</taxon>
        <taxon>Cricetulus</taxon>
    </lineage>
</organism>
<reference evidence="2" key="1">
    <citation type="journal article" date="2011" name="Nat. Biotechnol.">
        <title>The genomic sequence of the Chinese hamster ovary (CHO)-K1 cell line.</title>
        <authorList>
            <person name="Xu X."/>
            <person name="Nagarajan H."/>
            <person name="Lewis N.E."/>
            <person name="Pan S."/>
            <person name="Cai Z."/>
            <person name="Liu X."/>
            <person name="Chen W."/>
            <person name="Xie M."/>
            <person name="Wang W."/>
            <person name="Hammond S."/>
            <person name="Andersen M.R."/>
            <person name="Neff N."/>
            <person name="Passarelli B."/>
            <person name="Koh W."/>
            <person name="Fan H.C."/>
            <person name="Wang J."/>
            <person name="Gui Y."/>
            <person name="Lee K.H."/>
            <person name="Betenbaugh M.J."/>
            <person name="Quake S.R."/>
            <person name="Famili I."/>
            <person name="Palsson B.O."/>
            <person name="Wang J."/>
        </authorList>
    </citation>
    <scope>NUCLEOTIDE SEQUENCE [LARGE SCALE GENOMIC DNA]</scope>
    <source>
        <strain evidence="2">CHO K1 cell line</strain>
    </source>
</reference>
<sequence length="58" mass="6776">MQKYCTNPSTVKADLHTAQRSTRWGGVSSEYKLQNCTKIRFRFYFNLHTFNMIASPEA</sequence>
<evidence type="ECO:0000313" key="1">
    <source>
        <dbReference type="EMBL" id="EGV98227.1"/>
    </source>
</evidence>
<protein>
    <submittedName>
        <fullName evidence="1">Uncharacterized protein</fullName>
    </submittedName>
</protein>
<proteinExistence type="predicted"/>
<gene>
    <name evidence="1" type="ORF">I79_003074</name>
</gene>
<dbReference type="Proteomes" id="UP000001075">
    <property type="component" value="Unassembled WGS sequence"/>
</dbReference>
<accession>G3GZ23</accession>
<dbReference type="InParanoid" id="G3GZ23"/>
<dbReference type="EMBL" id="JH000071">
    <property type="protein sequence ID" value="EGV98227.1"/>
    <property type="molecule type" value="Genomic_DNA"/>
</dbReference>